<dbReference type="PANTHER" id="PTHR43077">
    <property type="entry name" value="TRANSPORT PERMEASE YVFS-RELATED"/>
    <property type="match status" value="1"/>
</dbReference>
<proteinExistence type="predicted"/>
<sequence>MKNILHIYKTDLRNIITNPAAIIVILAVVILPSLYAWFNILPSWDPYSNTKDVSVAVANLDKATKVEGKDLDVGAKVIEQLKENKKLGWRFVTKDEAIKGVNHGDYYAAIIIPEDFSEKISSVISDHPEKAQLDYYINEKINAISPKVAGAGASTLVSNISSNFVETANKAIFDIFNDVGLQLDTNEPDIKKLRDNIFKLDEKLPEIEKLMKTGQVDIIKAKDFISKAESAIRVIKRYENRPDSVITDAENLLDKGSDSFHKEVPVVKDNLRQLQGAVTDTSKVVENIMNSDFDLGKVETELAKKSVEVESGMNSLQRLITTVEDVDRNLKNNGLFDNVLKSLTDAKRGAEDLKARLDEAQKTVESAKSIADDKLRDIRNKAIEVNSILDKARTSLNSQIAPTVSKAFDDAERLGKTYREHLGQLQEKVDRVNKLIQGSETDASLTEKLNAAVEDMTNQLKLTLGSLEKYKDQLNKLAQVTGIDTDLLIAQLKGMETKLTLLQERLAGGKQIGAEAAARASEVVAQLISDYDNGIKPRFHTIRGDMEALNRDALKMIDKMQASTNNVIVMTDKIMNRNTANNVIDQINNAQKHISNGQNLADKLITATEKMKQTVDDGAITDIVDSMYKVKGKLADLSDMLKRASEAAGKANQPTKDALQKIYDATKDTSTSIDRVIGKIDSDVVPAFDKGVIDSRKGLDFIKNVKKEVFSMIPEVEASLADVKDKIHTGDEGLDEFSDKFPEIKKKVKDIASKIRELEEKGDLDQVIDLLRKDAAKESQFFAEPVLLNQHELFPVPNYGSAMSPFFTTLALWVGGLLLISMLIVDIENKHDYKSYQVYFGRWLTFVTIGISQSMIVTLGDMFLLKTYVVHKFWFFAFGIFISIIFVSIVYTLVSVFGNVGKALSIVLLVFQLAASGGTFPIQMTPKFFQQLNPFLPFTHAIGIMREAVGGILWDVVTKHVLILLIYIGIAFVLGIGLKKTINKNSDKFLKKAKQSKLL</sequence>
<comment type="subcellular location">
    <subcellularLocation>
        <location evidence="1">Membrane</location>
        <topology evidence="1">Multi-pass membrane protein</topology>
    </subcellularLocation>
</comment>
<evidence type="ECO:0000256" key="4">
    <source>
        <dbReference type="ARBA" id="ARBA00023136"/>
    </source>
</evidence>
<comment type="caution">
    <text evidence="8">The sequence shown here is derived from an EMBL/GenBank/DDBJ whole genome shotgun (WGS) entry which is preliminary data.</text>
</comment>
<dbReference type="InterPro" id="IPR017501">
    <property type="entry name" value="Phage_infect_YhgE_C"/>
</dbReference>
<dbReference type="InterPro" id="IPR017500">
    <property type="entry name" value="Phage_infect_YhgE_N"/>
</dbReference>
<keyword evidence="5" id="KW-0175">Coiled coil</keyword>
<gene>
    <name evidence="8" type="ORF">BVG16_05740</name>
</gene>
<reference evidence="8 9" key="1">
    <citation type="submission" date="2017-01" db="EMBL/GenBank/DDBJ databases">
        <title>Genome analysis of Paenibacillus selenitrireducens ES3-24.</title>
        <authorList>
            <person name="Xu D."/>
            <person name="Yao R."/>
            <person name="Zheng S."/>
        </authorList>
    </citation>
    <scope>NUCLEOTIDE SEQUENCE [LARGE SCALE GENOMIC DNA]</scope>
    <source>
        <strain evidence="8 9">ES3-24</strain>
    </source>
</reference>
<keyword evidence="4 6" id="KW-0472">Membrane</keyword>
<evidence type="ECO:0000313" key="8">
    <source>
        <dbReference type="EMBL" id="OPA80242.1"/>
    </source>
</evidence>
<accession>A0A1T2XK97</accession>
<evidence type="ECO:0000256" key="6">
    <source>
        <dbReference type="SAM" id="Phobius"/>
    </source>
</evidence>
<keyword evidence="3 6" id="KW-1133">Transmembrane helix</keyword>
<feature type="transmembrane region" description="Helical" evidence="6">
    <location>
        <begin position="806"/>
        <end position="827"/>
    </location>
</feature>
<protein>
    <submittedName>
        <fullName evidence="8">Phage infection protein</fullName>
    </submittedName>
</protein>
<dbReference type="RefSeq" id="WP_078497591.1">
    <property type="nucleotide sequence ID" value="NZ_MSZX01000002.1"/>
</dbReference>
<evidence type="ECO:0000256" key="3">
    <source>
        <dbReference type="ARBA" id="ARBA00022989"/>
    </source>
</evidence>
<feature type="transmembrane region" description="Helical" evidence="6">
    <location>
        <begin position="20"/>
        <end position="38"/>
    </location>
</feature>
<feature type="domain" description="ABC-2 type transporter transmembrane" evidence="7">
    <location>
        <begin position="25"/>
        <end position="165"/>
    </location>
</feature>
<dbReference type="STRING" id="1324314.BVG16_05740"/>
<keyword evidence="9" id="KW-1185">Reference proteome</keyword>
<feature type="domain" description="ABC-2 type transporter transmembrane" evidence="7">
    <location>
        <begin position="796"/>
        <end position="976"/>
    </location>
</feature>
<evidence type="ECO:0000259" key="7">
    <source>
        <dbReference type="Pfam" id="PF12698"/>
    </source>
</evidence>
<dbReference type="NCBIfam" id="TIGR03062">
    <property type="entry name" value="pip_yhgE_Cterm"/>
    <property type="match status" value="1"/>
</dbReference>
<evidence type="ECO:0000313" key="9">
    <source>
        <dbReference type="Proteomes" id="UP000190188"/>
    </source>
</evidence>
<dbReference type="GO" id="GO:0016020">
    <property type="term" value="C:membrane"/>
    <property type="evidence" value="ECO:0007669"/>
    <property type="project" value="UniProtKB-SubCell"/>
</dbReference>
<dbReference type="PANTHER" id="PTHR43077:SF10">
    <property type="entry name" value="TRANSPORT PERMEASE PROTEIN"/>
    <property type="match status" value="1"/>
</dbReference>
<organism evidence="8 9">
    <name type="scientific">Paenibacillus selenitireducens</name>
    <dbReference type="NCBI Taxonomy" id="1324314"/>
    <lineage>
        <taxon>Bacteria</taxon>
        <taxon>Bacillati</taxon>
        <taxon>Bacillota</taxon>
        <taxon>Bacilli</taxon>
        <taxon>Bacillales</taxon>
        <taxon>Paenibacillaceae</taxon>
        <taxon>Paenibacillus</taxon>
    </lineage>
</organism>
<name>A0A1T2XK97_9BACL</name>
<feature type="coiled-coil region" evidence="5">
    <location>
        <begin position="340"/>
        <end position="377"/>
    </location>
</feature>
<evidence type="ECO:0000256" key="1">
    <source>
        <dbReference type="ARBA" id="ARBA00004141"/>
    </source>
</evidence>
<feature type="transmembrane region" description="Helical" evidence="6">
    <location>
        <begin position="960"/>
        <end position="978"/>
    </location>
</feature>
<feature type="transmembrane region" description="Helical" evidence="6">
    <location>
        <begin position="839"/>
        <end position="860"/>
    </location>
</feature>
<feature type="transmembrane region" description="Helical" evidence="6">
    <location>
        <begin position="906"/>
        <end position="924"/>
    </location>
</feature>
<keyword evidence="2 6" id="KW-0812">Transmembrane</keyword>
<dbReference type="OrthoDB" id="9811483at2"/>
<dbReference type="EMBL" id="MSZX01000002">
    <property type="protein sequence ID" value="OPA80242.1"/>
    <property type="molecule type" value="Genomic_DNA"/>
</dbReference>
<dbReference type="AlphaFoldDB" id="A0A1T2XK97"/>
<dbReference type="InterPro" id="IPR013525">
    <property type="entry name" value="ABC2_TM"/>
</dbReference>
<dbReference type="InterPro" id="IPR051328">
    <property type="entry name" value="T7SS_ABC-Transporter"/>
</dbReference>
<feature type="transmembrane region" description="Helical" evidence="6">
    <location>
        <begin position="872"/>
        <end position="894"/>
    </location>
</feature>
<evidence type="ECO:0000256" key="2">
    <source>
        <dbReference type="ARBA" id="ARBA00022692"/>
    </source>
</evidence>
<dbReference type="Pfam" id="PF12698">
    <property type="entry name" value="ABC2_membrane_3"/>
    <property type="match status" value="2"/>
</dbReference>
<dbReference type="NCBIfam" id="TIGR03061">
    <property type="entry name" value="pip_yhgE_Nterm"/>
    <property type="match status" value="1"/>
</dbReference>
<dbReference type="Proteomes" id="UP000190188">
    <property type="component" value="Unassembled WGS sequence"/>
</dbReference>
<evidence type="ECO:0000256" key="5">
    <source>
        <dbReference type="SAM" id="Coils"/>
    </source>
</evidence>
<dbReference type="Gene3D" id="3.40.1710.10">
    <property type="entry name" value="abc type-2 transporter like domain"/>
    <property type="match status" value="1"/>
</dbReference>
<dbReference type="GO" id="GO:0140359">
    <property type="term" value="F:ABC-type transporter activity"/>
    <property type="evidence" value="ECO:0007669"/>
    <property type="project" value="InterPro"/>
</dbReference>